<protein>
    <submittedName>
        <fullName evidence="1">Uncharacterized protein</fullName>
    </submittedName>
</protein>
<evidence type="ECO:0000313" key="1">
    <source>
        <dbReference type="EMBL" id="KAF9625424.1"/>
    </source>
</evidence>
<dbReference type="Proteomes" id="UP000631114">
    <property type="component" value="Unassembled WGS sequence"/>
</dbReference>
<keyword evidence="2" id="KW-1185">Reference proteome</keyword>
<evidence type="ECO:0000313" key="2">
    <source>
        <dbReference type="Proteomes" id="UP000631114"/>
    </source>
</evidence>
<organism evidence="1 2">
    <name type="scientific">Coptis chinensis</name>
    <dbReference type="NCBI Taxonomy" id="261450"/>
    <lineage>
        <taxon>Eukaryota</taxon>
        <taxon>Viridiplantae</taxon>
        <taxon>Streptophyta</taxon>
        <taxon>Embryophyta</taxon>
        <taxon>Tracheophyta</taxon>
        <taxon>Spermatophyta</taxon>
        <taxon>Magnoliopsida</taxon>
        <taxon>Ranunculales</taxon>
        <taxon>Ranunculaceae</taxon>
        <taxon>Coptidoideae</taxon>
        <taxon>Coptis</taxon>
    </lineage>
</organism>
<dbReference type="AlphaFoldDB" id="A0A835IXW8"/>
<accession>A0A835IXW8</accession>
<proteinExistence type="predicted"/>
<gene>
    <name evidence="1" type="ORF">IFM89_022582</name>
</gene>
<sequence length="268" mass="29924">MSSWLIEMAWMDIQVCSVAFLLCEGNGFRAEYSDFGPMSIRTGSNTIITFVLVFLLWGGTNEGALLEYGGRYGPGRVVEKRRLGGPIRSSVGAEIEFGPPRLVKDLSASWVLSSAFLGELQAVEQLKDMHYIYIHLGNIMAGLVSTTNLIDYLDWEGIVDDVFSAKDVPDNEQVPNIATRFRGRAREWWQTQKQLIVEGVVLQYRNWEDLKKVKAKGTLTPPDCSAPMLLVEKIDMTPAMKPVVFQGNNIFQTSCHIGDEKACLVIDP</sequence>
<dbReference type="OrthoDB" id="1934635at2759"/>
<dbReference type="EMBL" id="JADFTS010000001">
    <property type="protein sequence ID" value="KAF9625424.1"/>
    <property type="molecule type" value="Genomic_DNA"/>
</dbReference>
<reference evidence="1 2" key="1">
    <citation type="submission" date="2020-10" db="EMBL/GenBank/DDBJ databases">
        <title>The Coptis chinensis genome and diversification of protoberbering-type alkaloids.</title>
        <authorList>
            <person name="Wang B."/>
            <person name="Shu S."/>
            <person name="Song C."/>
            <person name="Liu Y."/>
        </authorList>
    </citation>
    <scope>NUCLEOTIDE SEQUENCE [LARGE SCALE GENOMIC DNA]</scope>
    <source>
        <strain evidence="1">HL-2020</strain>
        <tissue evidence="1">Leaf</tissue>
    </source>
</reference>
<comment type="caution">
    <text evidence="1">The sequence shown here is derived from an EMBL/GenBank/DDBJ whole genome shotgun (WGS) entry which is preliminary data.</text>
</comment>
<name>A0A835IXW8_9MAGN</name>
<feature type="non-terminal residue" evidence="1">
    <location>
        <position position="268"/>
    </location>
</feature>